<keyword evidence="3" id="KW-1185">Reference proteome</keyword>
<gene>
    <name evidence="2" type="ORF">DR864_09800</name>
</gene>
<dbReference type="Proteomes" id="UP000251993">
    <property type="component" value="Chromosome"/>
</dbReference>
<proteinExistence type="predicted"/>
<accession>A0A344TH85</accession>
<keyword evidence="1" id="KW-0472">Membrane</keyword>
<keyword evidence="1" id="KW-0812">Transmembrane</keyword>
<evidence type="ECO:0000313" key="2">
    <source>
        <dbReference type="EMBL" id="AXE18006.1"/>
    </source>
</evidence>
<evidence type="ECO:0000313" key="3">
    <source>
        <dbReference type="Proteomes" id="UP000251993"/>
    </source>
</evidence>
<protein>
    <submittedName>
        <fullName evidence="2">Uncharacterized protein</fullName>
    </submittedName>
</protein>
<dbReference type="KEGG" id="run:DR864_09800"/>
<dbReference type="OrthoDB" id="960695at2"/>
<dbReference type="EMBL" id="CP030850">
    <property type="protein sequence ID" value="AXE18006.1"/>
    <property type="molecule type" value="Genomic_DNA"/>
</dbReference>
<organism evidence="2 3">
    <name type="scientific">Runella rosea</name>
    <dbReference type="NCBI Taxonomy" id="2259595"/>
    <lineage>
        <taxon>Bacteria</taxon>
        <taxon>Pseudomonadati</taxon>
        <taxon>Bacteroidota</taxon>
        <taxon>Cytophagia</taxon>
        <taxon>Cytophagales</taxon>
        <taxon>Spirosomataceae</taxon>
        <taxon>Runella</taxon>
    </lineage>
</organism>
<feature type="transmembrane region" description="Helical" evidence="1">
    <location>
        <begin position="21"/>
        <end position="39"/>
    </location>
</feature>
<sequence length="133" mass="14902">MKEKQKLTDYILTFFPMKTQRFMLFMCLLNAGLLFFLAAKPRHEVYEKITVRAFELVDKKGVARVSIQSYDDGEVVLRMKDAKGTIRLKMGASEDGSGLVLLNDATEPGIHALAQKKGTSITMTDKDGKKKAL</sequence>
<name>A0A344TH85_9BACT</name>
<keyword evidence="1" id="KW-1133">Transmembrane helix</keyword>
<reference evidence="2 3" key="1">
    <citation type="submission" date="2018-07" db="EMBL/GenBank/DDBJ databases">
        <title>Genome sequencing of Runella.</title>
        <authorList>
            <person name="Baek M.-G."/>
            <person name="Yi H."/>
        </authorList>
    </citation>
    <scope>NUCLEOTIDE SEQUENCE [LARGE SCALE GENOMIC DNA]</scope>
    <source>
        <strain evidence="2 3">HYN0085</strain>
    </source>
</reference>
<evidence type="ECO:0000256" key="1">
    <source>
        <dbReference type="SAM" id="Phobius"/>
    </source>
</evidence>
<dbReference type="AlphaFoldDB" id="A0A344TH85"/>